<feature type="compositionally biased region" description="Acidic residues" evidence="3">
    <location>
        <begin position="1612"/>
        <end position="1622"/>
    </location>
</feature>
<feature type="compositionally biased region" description="Acidic residues" evidence="3">
    <location>
        <begin position="1668"/>
        <end position="1684"/>
    </location>
</feature>
<dbReference type="OrthoDB" id="422220at2759"/>
<dbReference type="GO" id="GO:0005524">
    <property type="term" value="F:ATP binding"/>
    <property type="evidence" value="ECO:0007669"/>
    <property type="project" value="UniProtKB-KW"/>
</dbReference>
<evidence type="ECO:0000256" key="3">
    <source>
        <dbReference type="SAM" id="MobiDB-lite"/>
    </source>
</evidence>
<sequence length="2315" mass="264750">MERFRHLYTNFPVANIESALLLPVYASRILVDEEKMTYRISPLESNGLFRNNQEKLLSILSTELLTPQKRNASFAMKKLVRNFVIVLNGWKSIFADNCSSSITQFQTWINSLENLTYLLQEDRNDKKMQASVIVRIGLIMAESASYMMDVSSYLPAVDPVVEKEVLASYLEDQISVYNAWIQSKRLHQLVLNGRDLFNESCDSTLIHPYINLVVENIVTDTANMNDAKAGLVPRPSPPLYTSIMQEIRQFVDSFGSYAKAKEFSTMIEQLLSQPLSHDTMSSVVIQCENWFLCHRNFVHKLSKQFLYWDITAPFLSASIQACTGYQLVCDNIKKYCSPNLRTSLAKIVTFPLPFDEPRVSIGGIYEAKFAFQKANKNMFLSSLVSFGNKLKVQQRLTKGDVCQLQKYCTEISEWWRNQEAEKQRKKEEEDAFFVFKGKERAMEKTDDEQEEYDLTTTFPSFELDYKDLREVHALEDGFHTYNPATEQNPIECGELSLEDVESFFEVLNYAASLVANRWLSKSASNSTISYISPFMQRFEIGCYAFSDGNSVNNLGYQDEAEFIVGATVANRQLCRDSQNSKWDPTTYNFYYDPNILEAQKLQSIFFGLNKRISELLLEWPDHPALQQIMKIIGRIESFSIDSPIMKFLTGLELLLATCQEWEGVASKRVSIAAHLEELTSLIISWRKMELRFWKNLLEHTLKRQKSTAKTWWFHLFSVVMEIIANKDGTIETEENLLQLLHKFMESASIGEFGTRLELLENLHRYLVLLETHKMVKLHKSIQPFIWNTIRYYTMFKEQVEIKLNSLKVPIEKKLKEFMKISRWNDSNFYALLDSVKKSQKTLNKLVVEYKRALQMPVSSTLVADIENLDGKKLKYKLSKIEPALYSVPEHIITEFTPTEKQLCNFSSSPAGRKLFKKYSKLCTKVRSIVTTVLNRDGSLCEMEPQELNELTDTIIQKVHELQSQYIPDSGPQRKRALHNVHHLRRKHLAELFKTLQPLGLSFKKGVIKIQNLPVDTKVPFDFLTEPVDLSAGWGHFSTTTTKKSTADTHLIKAWDSCDNYFQKSIARISAMMKAFQSPSKELGIMIAERCKGFVVELFQMTCEQKIAIEKFTSAFWNLKVLAEYDCIQNTTISIEAWKNQFYSNICNLEHQTSQYRILFESMVDFPLDKQQQLIAATDVVLSTLNAIKKELFLILGRYLTMPLKIYTRISTDSLVRLDQFTNEICSKFSEMMTLIPDESILATKIKCGHELSVECQKDLTTFMQSENQEPDNSSGNSTAKFRSAAKKTLETVLLAFQNLDKFDESPYSTESTNVHDNISSTIVKLMDAQSVCEHFSKMQAVISKRLLKEDCSGMIEIYDALKPLVKQYVLTAQFYIKYFLEHHRETCKLLYVLAGLFGTLAQKGFCLPSDYKEEAAEEGAELDAKSGMGLGEGETTSDAKDVSDRIESEDQLEDTMKAGETVDPANKDLDDDEKGLEMNEDFEGKQQDKQERSKDKDEDGDEDSDSDKEEDLDKQMGDVDGDDEDILDDKMWGGSSDEEDENEDNKESNEGKGASQNEEPELAPKDSEIEKSQEPKPNDNNQKEQTKEFNEMDDEGEPNDDQIDPYHGQNGPEEEPEPMDLPDDLKLDGEDDKEGQEEETNPFDLDKDDKEDFNDAEMKDDETPKIEGDDEISDKGEDDDDGMDIDNPQLDQTQEDEENRNVDDQAKNIDEIIDEQNDNLEEENKNQEPEEEMDGMEQDNEQKTEDNAEPSVQDDNKQSNSNTSKKELGAHEKQETVMKSVDEEQSGDTSEKSSGQVNSEDGVGQEGQSVNKENTETMKGDENKDASRKPGETDEDRSISSELTKSRLKTVKEKNESMKDDDASCENDDKADKTADLYQHIKESEKHDALTIDNATSEQMNEHRNQEKDKESEELPKMEQDEDDENKDTSDIEDIRDATLDNNPPDLIKGLPKEKKKQKKREELDQEEVEDVLETPGQRVLTHGAQRPSESTYHTQLNLLGDKAESSQLGLISDIVPQSNKSFEEITFMNEWHELERKTIPLSQELCEQLRLILEPTQASKLKGDYKTGKRLNMRKVIPYIASGFRKDKIWLRRTQPSKREYQILLALDDSASMCDNQSKQMAFSAVAVVAKALSLLEVGQLAVASFGEDVQLLHPFDDPFTDFSGARLMQKFTFAQRKTRIVQLMQTTTALFNHSKQSMGNSTAPVETAQLLLIVSDGRAVCHEGNEVVKNAVKRAMEHNVFTVFIIVDNPENQHSIIDIQKPIFTEGKPVQFIKYMDDFPFPFYLILRDLSALPSVLSDALRQWFELVTSSSR</sequence>
<dbReference type="GO" id="GO:0000027">
    <property type="term" value="P:ribosomal large subunit assembly"/>
    <property type="evidence" value="ECO:0007669"/>
    <property type="project" value="TreeGrafter"/>
</dbReference>
<dbReference type="CDD" id="cd01460">
    <property type="entry name" value="vWA_midasin"/>
    <property type="match status" value="1"/>
</dbReference>
<feature type="compositionally biased region" description="Acidic residues" evidence="3">
    <location>
        <begin position="1651"/>
        <end position="1660"/>
    </location>
</feature>
<dbReference type="STRING" id="158441.A0A226DYV2"/>
<evidence type="ECO:0000313" key="6">
    <source>
        <dbReference type="Proteomes" id="UP000198287"/>
    </source>
</evidence>
<accession>A0A226DYV2</accession>
<feature type="compositionally biased region" description="Basic and acidic residues" evidence="3">
    <location>
        <begin position="1437"/>
        <end position="1448"/>
    </location>
</feature>
<evidence type="ECO:0000256" key="1">
    <source>
        <dbReference type="ARBA" id="ARBA00022741"/>
    </source>
</evidence>
<dbReference type="GO" id="GO:0000055">
    <property type="term" value="P:ribosomal large subunit export from nucleus"/>
    <property type="evidence" value="ECO:0007669"/>
    <property type="project" value="TreeGrafter"/>
</dbReference>
<feature type="compositionally biased region" description="Basic and acidic residues" evidence="3">
    <location>
        <begin position="1850"/>
        <end position="1890"/>
    </location>
</feature>
<dbReference type="OMA" id="MERCRGY"/>
<dbReference type="Proteomes" id="UP000198287">
    <property type="component" value="Unassembled WGS sequence"/>
</dbReference>
<comment type="caution">
    <text evidence="5">The sequence shown here is derived from an EMBL/GenBank/DDBJ whole genome shotgun (WGS) entry which is preliminary data.</text>
</comment>
<dbReference type="InterPro" id="IPR036465">
    <property type="entry name" value="vWFA_dom_sf"/>
</dbReference>
<feature type="compositionally biased region" description="Acidic residues" evidence="3">
    <location>
        <begin position="1591"/>
        <end position="1603"/>
    </location>
</feature>
<evidence type="ECO:0000256" key="2">
    <source>
        <dbReference type="ARBA" id="ARBA00022840"/>
    </source>
</evidence>
<dbReference type="PROSITE" id="PS50234">
    <property type="entry name" value="VWFA"/>
    <property type="match status" value="1"/>
</dbReference>
<feature type="region of interest" description="Disordered" evidence="3">
    <location>
        <begin position="1417"/>
        <end position="1992"/>
    </location>
</feature>
<dbReference type="Gene3D" id="3.40.50.410">
    <property type="entry name" value="von Willebrand factor, type A domain"/>
    <property type="match status" value="1"/>
</dbReference>
<feature type="domain" description="VWFA" evidence="4">
    <location>
        <begin position="2103"/>
        <end position="2303"/>
    </location>
</feature>
<feature type="compositionally biased region" description="Basic and acidic residues" evidence="3">
    <location>
        <begin position="1927"/>
        <end position="1939"/>
    </location>
</feature>
<feature type="compositionally biased region" description="Basic and acidic residues" evidence="3">
    <location>
        <begin position="1562"/>
        <end position="1590"/>
    </location>
</feature>
<feature type="compositionally biased region" description="Basic and acidic residues" evidence="3">
    <location>
        <begin position="1699"/>
        <end position="1710"/>
    </location>
</feature>
<keyword evidence="1" id="KW-0547">Nucleotide-binding</keyword>
<feature type="compositionally biased region" description="Acidic residues" evidence="3">
    <location>
        <begin position="1629"/>
        <end position="1641"/>
    </location>
</feature>
<dbReference type="InterPro" id="IPR002035">
    <property type="entry name" value="VWF_A"/>
</dbReference>
<feature type="compositionally biased region" description="Basic and acidic residues" evidence="3">
    <location>
        <begin position="1900"/>
        <end position="1919"/>
    </location>
</feature>
<keyword evidence="2" id="KW-0067">ATP-binding</keyword>
<evidence type="ECO:0000313" key="5">
    <source>
        <dbReference type="EMBL" id="OXA50463.1"/>
    </source>
</evidence>
<dbReference type="PANTHER" id="PTHR48103:SF2">
    <property type="entry name" value="MIDASIN"/>
    <property type="match status" value="1"/>
</dbReference>
<feature type="compositionally biased region" description="Acidic residues" evidence="3">
    <location>
        <begin position="1469"/>
        <end position="1481"/>
    </location>
</feature>
<dbReference type="GO" id="GO:0005634">
    <property type="term" value="C:nucleus"/>
    <property type="evidence" value="ECO:0007669"/>
    <property type="project" value="TreeGrafter"/>
</dbReference>
<proteinExistence type="predicted"/>
<feature type="compositionally biased region" description="Basic and acidic residues" evidence="3">
    <location>
        <begin position="1764"/>
        <end position="1782"/>
    </location>
</feature>
<evidence type="ECO:0000259" key="4">
    <source>
        <dbReference type="PROSITE" id="PS50234"/>
    </source>
</evidence>
<feature type="compositionally biased region" description="Acidic residues" evidence="3">
    <location>
        <begin position="1729"/>
        <end position="1739"/>
    </location>
</feature>
<protein>
    <submittedName>
        <fullName evidence="5">Midasin</fullName>
    </submittedName>
</protein>
<feature type="compositionally biased region" description="Basic and acidic residues" evidence="3">
    <location>
        <begin position="1482"/>
        <end position="1497"/>
    </location>
</feature>
<dbReference type="PANTHER" id="PTHR48103">
    <property type="entry name" value="MIDASIN-RELATED"/>
    <property type="match status" value="1"/>
</dbReference>
<gene>
    <name evidence="5" type="ORF">Fcan01_14713</name>
</gene>
<feature type="compositionally biased region" description="Acidic residues" evidence="3">
    <location>
        <begin position="1498"/>
        <end position="1510"/>
    </location>
</feature>
<dbReference type="EMBL" id="LNIX01000009">
    <property type="protein sequence ID" value="OXA50463.1"/>
    <property type="molecule type" value="Genomic_DNA"/>
</dbReference>
<feature type="compositionally biased region" description="Basic and acidic residues" evidence="3">
    <location>
        <begin position="1813"/>
        <end position="1839"/>
    </location>
</feature>
<organism evidence="5 6">
    <name type="scientific">Folsomia candida</name>
    <name type="common">Springtail</name>
    <dbReference type="NCBI Taxonomy" id="158441"/>
    <lineage>
        <taxon>Eukaryota</taxon>
        <taxon>Metazoa</taxon>
        <taxon>Ecdysozoa</taxon>
        <taxon>Arthropoda</taxon>
        <taxon>Hexapoda</taxon>
        <taxon>Collembola</taxon>
        <taxon>Entomobryomorpha</taxon>
        <taxon>Isotomoidea</taxon>
        <taxon>Isotomidae</taxon>
        <taxon>Proisotominae</taxon>
        <taxon>Folsomia</taxon>
    </lineage>
</organism>
<dbReference type="FunFam" id="3.40.50.410:FF:000028">
    <property type="entry name" value="Midasin"/>
    <property type="match status" value="1"/>
</dbReference>
<keyword evidence="6" id="KW-1185">Reference proteome</keyword>
<reference evidence="5 6" key="1">
    <citation type="submission" date="2015-12" db="EMBL/GenBank/DDBJ databases">
        <title>The genome of Folsomia candida.</title>
        <authorList>
            <person name="Faddeeva A."/>
            <person name="Derks M.F."/>
            <person name="Anvar Y."/>
            <person name="Smit S."/>
            <person name="Van Straalen N."/>
            <person name="Roelofs D."/>
        </authorList>
    </citation>
    <scope>NUCLEOTIDE SEQUENCE [LARGE SCALE GENOMIC DNA]</scope>
    <source>
        <strain evidence="5 6">VU population</strain>
        <tissue evidence="5">Whole body</tissue>
    </source>
</reference>
<name>A0A226DYV2_FOLCA</name>
<feature type="compositionally biased region" description="Acidic residues" evidence="3">
    <location>
        <begin position="1964"/>
        <end position="1973"/>
    </location>
</feature>
<dbReference type="GO" id="GO:0030687">
    <property type="term" value="C:preribosome, large subunit precursor"/>
    <property type="evidence" value="ECO:0007669"/>
    <property type="project" value="TreeGrafter"/>
</dbReference>
<dbReference type="SUPFAM" id="SSF53300">
    <property type="entry name" value="vWA-like"/>
    <property type="match status" value="1"/>
</dbReference>
<feature type="compositionally biased region" description="Acidic residues" evidence="3">
    <location>
        <begin position="1711"/>
        <end position="1721"/>
    </location>
</feature>